<evidence type="ECO:0000256" key="1">
    <source>
        <dbReference type="ARBA" id="ARBA00004123"/>
    </source>
</evidence>
<evidence type="ECO:0000256" key="4">
    <source>
        <dbReference type="ARBA" id="ARBA00023125"/>
    </source>
</evidence>
<keyword evidence="6" id="KW-0539">Nucleus</keyword>
<feature type="compositionally biased region" description="Basic and acidic residues" evidence="7">
    <location>
        <begin position="155"/>
        <end position="165"/>
    </location>
</feature>
<dbReference type="RefSeq" id="XP_014175181.1">
    <property type="nucleotide sequence ID" value="XM_014319706.1"/>
</dbReference>
<dbReference type="GO" id="GO:0005634">
    <property type="term" value="C:nucleus"/>
    <property type="evidence" value="ECO:0007669"/>
    <property type="project" value="UniProtKB-SubCell"/>
</dbReference>
<keyword evidence="10" id="KW-1185">Reference proteome</keyword>
<dbReference type="Gene3D" id="4.10.240.10">
    <property type="entry name" value="Zn(2)-C6 fungal-type DNA-binding domain"/>
    <property type="match status" value="1"/>
</dbReference>
<evidence type="ECO:0000256" key="7">
    <source>
        <dbReference type="SAM" id="MobiDB-lite"/>
    </source>
</evidence>
<feature type="compositionally biased region" description="Basic and acidic residues" evidence="7">
    <location>
        <begin position="577"/>
        <end position="591"/>
    </location>
</feature>
<protein>
    <submittedName>
        <fullName evidence="9">C6 zinc finger domain containing protein</fullName>
    </submittedName>
</protein>
<feature type="compositionally biased region" description="Low complexity" evidence="7">
    <location>
        <begin position="558"/>
        <end position="572"/>
    </location>
</feature>
<dbReference type="SMART" id="SM00066">
    <property type="entry name" value="GAL4"/>
    <property type="match status" value="1"/>
</dbReference>
<comment type="subcellular location">
    <subcellularLocation>
        <location evidence="1">Nucleus</location>
    </subcellularLocation>
</comment>
<dbReference type="PROSITE" id="PS00463">
    <property type="entry name" value="ZN2_CY6_FUNGAL_1"/>
    <property type="match status" value="1"/>
</dbReference>
<evidence type="ECO:0000256" key="2">
    <source>
        <dbReference type="ARBA" id="ARBA00022833"/>
    </source>
</evidence>
<dbReference type="InParanoid" id="F0X8Z3"/>
<feature type="region of interest" description="Disordered" evidence="7">
    <location>
        <begin position="553"/>
        <end position="610"/>
    </location>
</feature>
<dbReference type="STRING" id="655863.F0X8Z3"/>
<keyword evidence="5" id="KW-0804">Transcription</keyword>
<dbReference type="Pfam" id="PF11951">
    <property type="entry name" value="Fungal_trans_2"/>
    <property type="match status" value="2"/>
</dbReference>
<keyword evidence="4" id="KW-0238">DNA-binding</keyword>
<feature type="domain" description="Zn(2)-C6 fungal-type" evidence="8">
    <location>
        <begin position="203"/>
        <end position="231"/>
    </location>
</feature>
<keyword evidence="3" id="KW-0805">Transcription regulation</keyword>
<dbReference type="InterPro" id="IPR021858">
    <property type="entry name" value="Fun_TF"/>
</dbReference>
<feature type="region of interest" description="Disordered" evidence="7">
    <location>
        <begin position="69"/>
        <end position="121"/>
    </location>
</feature>
<dbReference type="OrthoDB" id="5333823at2759"/>
<name>F0X8Z3_GROCL</name>
<feature type="region of interest" description="Disordered" evidence="7">
    <location>
        <begin position="155"/>
        <end position="184"/>
    </location>
</feature>
<dbReference type="CDD" id="cd00067">
    <property type="entry name" value="GAL4"/>
    <property type="match status" value="1"/>
</dbReference>
<dbReference type="eggNOG" id="ENOG502QU5N">
    <property type="taxonomic scope" value="Eukaryota"/>
</dbReference>
<reference evidence="9 10" key="1">
    <citation type="journal article" date="2011" name="Proc. Natl. Acad. Sci. U.S.A.">
        <title>Genome and transcriptome analyses of the mountain pine beetle-fungal symbiont Grosmannia clavigera, a lodgepole pine pathogen.</title>
        <authorList>
            <person name="DiGuistini S."/>
            <person name="Wang Y."/>
            <person name="Liao N.Y."/>
            <person name="Taylor G."/>
            <person name="Tanguay P."/>
            <person name="Feau N."/>
            <person name="Henrissat B."/>
            <person name="Chan S.K."/>
            <person name="Hesse-Orce U."/>
            <person name="Alamouti S.M."/>
            <person name="Tsui C.K.M."/>
            <person name="Docking R.T."/>
            <person name="Levasseur A."/>
            <person name="Haridas S."/>
            <person name="Robertson G."/>
            <person name="Birol I."/>
            <person name="Holt R.A."/>
            <person name="Marra M.A."/>
            <person name="Hamelin R.C."/>
            <person name="Hirst M."/>
            <person name="Jones S.J.M."/>
            <person name="Bohlmann J."/>
            <person name="Breuil C."/>
        </authorList>
    </citation>
    <scope>NUCLEOTIDE SEQUENCE [LARGE SCALE GENOMIC DNA]</scope>
    <source>
        <strain evidence="10">kw1407 / UAMH 11150</strain>
    </source>
</reference>
<proteinExistence type="predicted"/>
<feature type="compositionally biased region" description="Polar residues" evidence="7">
    <location>
        <begin position="601"/>
        <end position="610"/>
    </location>
</feature>
<dbReference type="EMBL" id="GL629735">
    <property type="protein sequence ID" value="EFX05699.1"/>
    <property type="molecule type" value="Genomic_DNA"/>
</dbReference>
<feature type="region of interest" description="Disordered" evidence="7">
    <location>
        <begin position="1"/>
        <end position="46"/>
    </location>
</feature>
<evidence type="ECO:0000313" key="9">
    <source>
        <dbReference type="EMBL" id="EFX05699.1"/>
    </source>
</evidence>
<evidence type="ECO:0000256" key="6">
    <source>
        <dbReference type="ARBA" id="ARBA00023242"/>
    </source>
</evidence>
<gene>
    <name evidence="9" type="ORF">CMQ_3768</name>
</gene>
<sequence length="737" mass="81124">MNFDDGHHSSVPLQWGMSSSSNHRSSFSSDFSVATSQISNGPLSPISTGIDIPISASTNAETYLLTAPSSLSSAPPLDTSTSSSSATPENSTSPVSHGSHAYGTNDLVDSDVGPDSPLGHMSDMHWETAEIDHLHIPKLEPIDEDDFRLEDLKEAPAHPEARGETEILPQSKVKRPRGRPRKIGAIPTSASVSKMNKGRSKTGCITCRKRKKKCDEAKPRCLNCEKNAVICEGYPEKQIWKSGKEKAEEELLKNHSLPIITMQPIFTGLETSEDRIFWKHYNDHLSAVFTVEGEQKNAFRDKLVPLATRHQGMMHSLLSLSSKHLDYDTPYGAKILQRTTKVTADSLQRRGSHHNSMAVKSLYDAISEDRNNNVDPNVMLAARYGQMLCLVLESLAEGVGIGGSDSDFYAFIVEIFFYHIFADDLLSFPPHTNRAYVGGSDWTPPTPIHAPRLIGVADGLFNHISEITNIRIRIRERIENNTDPRVDYDSLYRASDIESSILDWSPQWPIGDSRESVTLLYKQMTWLYLKMTICPPSSSPDSAPTILTRAGATLTDTPPRSASSSPASSPSPGIDARVCDYDNMDDSRRPSLADNGAKSDASPSSQIDENVQTIRQNGSSDLRASPPPIRRPTNYEPVVNVAVDETLALLESFQPSDPAQTLLLLPCVVVGTACYAPAEQARICEAIHTIHGYTGLRNTNQALEVLNEVWRLMDAGEYLLAWDWQAVAYKLGHGSLF</sequence>
<dbReference type="GeneID" id="25976904"/>
<feature type="compositionally biased region" description="Low complexity" evidence="7">
    <location>
        <begin position="18"/>
        <end position="36"/>
    </location>
</feature>
<feature type="compositionally biased region" description="Low complexity" evidence="7">
    <location>
        <begin position="69"/>
        <end position="94"/>
    </location>
</feature>
<dbReference type="HOGENOM" id="CLU_021380_1_0_1"/>
<evidence type="ECO:0000256" key="5">
    <source>
        <dbReference type="ARBA" id="ARBA00023163"/>
    </source>
</evidence>
<accession>F0X8Z3</accession>
<evidence type="ECO:0000313" key="10">
    <source>
        <dbReference type="Proteomes" id="UP000007796"/>
    </source>
</evidence>
<evidence type="ECO:0000259" key="8">
    <source>
        <dbReference type="PROSITE" id="PS50048"/>
    </source>
</evidence>
<dbReference type="PROSITE" id="PS50048">
    <property type="entry name" value="ZN2_CY6_FUNGAL_2"/>
    <property type="match status" value="1"/>
</dbReference>
<dbReference type="PANTHER" id="PTHR37534">
    <property type="entry name" value="TRANSCRIPTIONAL ACTIVATOR PROTEIN UGA3"/>
    <property type="match status" value="1"/>
</dbReference>
<dbReference type="GO" id="GO:0000981">
    <property type="term" value="F:DNA-binding transcription factor activity, RNA polymerase II-specific"/>
    <property type="evidence" value="ECO:0007669"/>
    <property type="project" value="InterPro"/>
</dbReference>
<dbReference type="GO" id="GO:0008270">
    <property type="term" value="F:zinc ion binding"/>
    <property type="evidence" value="ECO:0007669"/>
    <property type="project" value="InterPro"/>
</dbReference>
<dbReference type="InterPro" id="IPR036864">
    <property type="entry name" value="Zn2-C6_fun-type_DNA-bd_sf"/>
</dbReference>
<dbReference type="AlphaFoldDB" id="F0X8Z3"/>
<dbReference type="GO" id="GO:0000976">
    <property type="term" value="F:transcription cis-regulatory region binding"/>
    <property type="evidence" value="ECO:0007669"/>
    <property type="project" value="TreeGrafter"/>
</dbReference>
<dbReference type="PANTHER" id="PTHR37534:SF38">
    <property type="entry name" value="ZN(2)-C6 FUNGAL-TYPE DOMAIN-CONTAINING PROTEIN"/>
    <property type="match status" value="1"/>
</dbReference>
<evidence type="ECO:0000256" key="3">
    <source>
        <dbReference type="ARBA" id="ARBA00023015"/>
    </source>
</evidence>
<dbReference type="SUPFAM" id="SSF57701">
    <property type="entry name" value="Zn2/Cys6 DNA-binding domain"/>
    <property type="match status" value="1"/>
</dbReference>
<feature type="compositionally biased region" description="Polar residues" evidence="7">
    <location>
        <begin position="37"/>
        <end position="46"/>
    </location>
</feature>
<feature type="compositionally biased region" description="Basic residues" evidence="7">
    <location>
        <begin position="172"/>
        <end position="182"/>
    </location>
</feature>
<dbReference type="GO" id="GO:0045944">
    <property type="term" value="P:positive regulation of transcription by RNA polymerase II"/>
    <property type="evidence" value="ECO:0007669"/>
    <property type="project" value="TreeGrafter"/>
</dbReference>
<keyword evidence="2" id="KW-0862">Zinc</keyword>
<dbReference type="Proteomes" id="UP000007796">
    <property type="component" value="Unassembled WGS sequence"/>
</dbReference>
<dbReference type="Pfam" id="PF00172">
    <property type="entry name" value="Zn_clus"/>
    <property type="match status" value="1"/>
</dbReference>
<dbReference type="InterPro" id="IPR001138">
    <property type="entry name" value="Zn2Cys6_DnaBD"/>
</dbReference>
<organism evidence="10">
    <name type="scientific">Grosmannia clavigera (strain kw1407 / UAMH 11150)</name>
    <name type="common">Blue stain fungus</name>
    <name type="synonym">Graphiocladiella clavigera</name>
    <dbReference type="NCBI Taxonomy" id="655863"/>
    <lineage>
        <taxon>Eukaryota</taxon>
        <taxon>Fungi</taxon>
        <taxon>Dikarya</taxon>
        <taxon>Ascomycota</taxon>
        <taxon>Pezizomycotina</taxon>
        <taxon>Sordariomycetes</taxon>
        <taxon>Sordariomycetidae</taxon>
        <taxon>Ophiostomatales</taxon>
        <taxon>Ophiostomataceae</taxon>
        <taxon>Leptographium</taxon>
    </lineage>
</organism>